<dbReference type="Gene3D" id="3.90.1200.10">
    <property type="match status" value="1"/>
</dbReference>
<comment type="similarity">
    <text evidence="3">Belongs to the choline/ethanolamine kinase family.</text>
</comment>
<dbReference type="Pfam" id="PF01633">
    <property type="entry name" value="Choline_kinase"/>
    <property type="match status" value="1"/>
</dbReference>
<proteinExistence type="inferred from homology"/>
<dbReference type="PANTHER" id="PTHR22603:SF93">
    <property type="entry name" value="RE24176P"/>
    <property type="match status" value="1"/>
</dbReference>
<accession>A0A915AA24</accession>
<name>A0A915AA24_PARUN</name>
<dbReference type="PANTHER" id="PTHR22603">
    <property type="entry name" value="CHOLINE/ETHANOALAMINE KINASE"/>
    <property type="match status" value="1"/>
</dbReference>
<evidence type="ECO:0000313" key="6">
    <source>
        <dbReference type="WBParaSite" id="PgR003_g217_t01"/>
    </source>
</evidence>
<keyword evidence="5" id="KW-1185">Reference proteome</keyword>
<evidence type="ECO:0000313" key="5">
    <source>
        <dbReference type="Proteomes" id="UP000887569"/>
    </source>
</evidence>
<feature type="compositionally biased region" description="Polar residues" evidence="4">
    <location>
        <begin position="53"/>
        <end position="62"/>
    </location>
</feature>
<keyword evidence="1" id="KW-0594">Phospholipid biosynthesis</keyword>
<evidence type="ECO:0000256" key="2">
    <source>
        <dbReference type="ARBA" id="ARBA00023264"/>
    </source>
</evidence>
<dbReference type="WBParaSite" id="PgR003_g217_t03">
    <property type="protein sequence ID" value="PgR003_g217_t03"/>
    <property type="gene ID" value="PgR003_g217"/>
</dbReference>
<dbReference type="WBParaSite" id="PgR003_g217_t01">
    <property type="protein sequence ID" value="PgR003_g217_t01"/>
    <property type="gene ID" value="PgR003_g217"/>
</dbReference>
<dbReference type="Gene3D" id="3.30.200.20">
    <property type="entry name" value="Phosphorylase Kinase, domain 1"/>
    <property type="match status" value="1"/>
</dbReference>
<dbReference type="GO" id="GO:0004103">
    <property type="term" value="F:choline kinase activity"/>
    <property type="evidence" value="ECO:0007669"/>
    <property type="project" value="TreeGrafter"/>
</dbReference>
<evidence type="ECO:0000256" key="3">
    <source>
        <dbReference type="ARBA" id="ARBA00038211"/>
    </source>
</evidence>
<dbReference type="AlphaFoldDB" id="A0A915AA24"/>
<dbReference type="SUPFAM" id="SSF56112">
    <property type="entry name" value="Protein kinase-like (PK-like)"/>
    <property type="match status" value="1"/>
</dbReference>
<dbReference type="GO" id="GO:0006646">
    <property type="term" value="P:phosphatidylethanolamine biosynthetic process"/>
    <property type="evidence" value="ECO:0007669"/>
    <property type="project" value="TreeGrafter"/>
</dbReference>
<sequence>MSFDIEKPLSKVEYLYDNASMRRARPTRPSSDYDRAYLDNNPLKASRDPCRSTPLQRNGNASSSDLKELFSRFDIESKVIPWDIIARTRELCAKYLSGSWNKVTPQRFRLKAITGGMSNLLFLVEMPDDIEPVSTEPRSALLRIHCNVDLEHLLNESVVFTLLSERALGPKLLGVFPGGRFEQYIPSRPLLCHELSLPSISRRIGCLLARVHALDVPIMKEPMIVEVAEGWLAKLRKVESKVAHKMRLNTVQVDLSKCPGEITCELLSDELDLLRECLENSNSPLVFCHNDLQEGNILLHNKYKIDSEGNLDVKEGEEPLVLIDFEYANYNYRGFDFSNHICERILDYSDNKPPYYSIKQHQFPDENDQSVLFNAYLDELEQMTNNGSEDRRPPYFVCELPKRREEAVEQLLTETRRFIAVSHLFWSVWSFMQAEESPIEFDYLDEVRFLLRFKDDSKNVTNLSEHLNLLMHSCCIVRSVDKICLPFLRSSIIPNDLRRLFLLEGRAAA</sequence>
<dbReference type="GO" id="GO:0004305">
    <property type="term" value="F:ethanolamine kinase activity"/>
    <property type="evidence" value="ECO:0007669"/>
    <property type="project" value="TreeGrafter"/>
</dbReference>
<keyword evidence="1" id="KW-0443">Lipid metabolism</keyword>
<keyword evidence="1" id="KW-0444">Lipid biosynthesis</keyword>
<dbReference type="GO" id="GO:0005737">
    <property type="term" value="C:cytoplasm"/>
    <property type="evidence" value="ECO:0007669"/>
    <property type="project" value="TreeGrafter"/>
</dbReference>
<reference evidence="6 7" key="1">
    <citation type="submission" date="2022-11" db="UniProtKB">
        <authorList>
            <consortium name="WormBaseParasite"/>
        </authorList>
    </citation>
    <scope>IDENTIFICATION</scope>
</reference>
<keyword evidence="2" id="KW-1208">Phospholipid metabolism</keyword>
<protein>
    <submittedName>
        <fullName evidence="6 7">Choline/ethanolamine kinase</fullName>
    </submittedName>
</protein>
<feature type="region of interest" description="Disordered" evidence="4">
    <location>
        <begin position="23"/>
        <end position="62"/>
    </location>
</feature>
<organism evidence="5 7">
    <name type="scientific">Parascaris univalens</name>
    <name type="common">Nematode worm</name>
    <dbReference type="NCBI Taxonomy" id="6257"/>
    <lineage>
        <taxon>Eukaryota</taxon>
        <taxon>Metazoa</taxon>
        <taxon>Ecdysozoa</taxon>
        <taxon>Nematoda</taxon>
        <taxon>Chromadorea</taxon>
        <taxon>Rhabditida</taxon>
        <taxon>Spirurina</taxon>
        <taxon>Ascaridomorpha</taxon>
        <taxon>Ascaridoidea</taxon>
        <taxon>Ascarididae</taxon>
        <taxon>Parascaris</taxon>
    </lineage>
</organism>
<evidence type="ECO:0000313" key="7">
    <source>
        <dbReference type="WBParaSite" id="PgR003_g217_t03"/>
    </source>
</evidence>
<evidence type="ECO:0000256" key="1">
    <source>
        <dbReference type="ARBA" id="ARBA00023209"/>
    </source>
</evidence>
<evidence type="ECO:0000256" key="4">
    <source>
        <dbReference type="SAM" id="MobiDB-lite"/>
    </source>
</evidence>
<dbReference type="Proteomes" id="UP000887569">
    <property type="component" value="Unplaced"/>
</dbReference>
<dbReference type="InterPro" id="IPR011009">
    <property type="entry name" value="Kinase-like_dom_sf"/>
</dbReference>